<evidence type="ECO:0000313" key="1">
    <source>
        <dbReference type="EMBL" id="MYL21562.1"/>
    </source>
</evidence>
<protein>
    <recommendedName>
        <fullName evidence="3">ATP-grasp domain-containing protein</fullName>
    </recommendedName>
</protein>
<evidence type="ECO:0008006" key="3">
    <source>
        <dbReference type="Google" id="ProtNLM"/>
    </source>
</evidence>
<name>A0A845DZ17_9BACI</name>
<organism evidence="1 2">
    <name type="scientific">Halobacillus litoralis</name>
    <dbReference type="NCBI Taxonomy" id="45668"/>
    <lineage>
        <taxon>Bacteria</taxon>
        <taxon>Bacillati</taxon>
        <taxon>Bacillota</taxon>
        <taxon>Bacilli</taxon>
        <taxon>Bacillales</taxon>
        <taxon>Bacillaceae</taxon>
        <taxon>Halobacillus</taxon>
    </lineage>
</organism>
<comment type="caution">
    <text evidence="1">The sequence shown here is derived from an EMBL/GenBank/DDBJ whole genome shotgun (WGS) entry which is preliminary data.</text>
</comment>
<dbReference type="InterPro" id="IPR026838">
    <property type="entry name" value="YheC/D"/>
</dbReference>
<dbReference type="Proteomes" id="UP000460949">
    <property type="component" value="Unassembled WGS sequence"/>
</dbReference>
<dbReference type="EMBL" id="WMET01000005">
    <property type="protein sequence ID" value="MYL21562.1"/>
    <property type="molecule type" value="Genomic_DNA"/>
</dbReference>
<evidence type="ECO:0000313" key="2">
    <source>
        <dbReference type="Proteomes" id="UP000460949"/>
    </source>
</evidence>
<proteinExistence type="predicted"/>
<dbReference type="RefSeq" id="WP_160839368.1">
    <property type="nucleotide sequence ID" value="NZ_WMET01000005.1"/>
</dbReference>
<gene>
    <name evidence="1" type="ORF">GLW04_16785</name>
</gene>
<accession>A0A845DZ17</accession>
<dbReference type="AlphaFoldDB" id="A0A845DZ17"/>
<sequence length="449" mass="51183">MNGSIHLQKENQKGQDFHLPHSLLQEFAIQEGTPVIVEFGSKAAAVTLKGTKAQNGRLSSATADELLFPEEGIFQLQYKRGHLRIGPHLGILAANREKYLPGKVRRFNRVFQDHPLQTGILTIFSLDSIQSTHTQLSGYMYNPLHESWEKRLLPYPDAVYKRMSLKKELKADFDRHISGAVFNQASYSKWQVYQCLKDDPSLSPHLPPTALYTGRENTADWMNQWGAVFLKPVKGSYGRKTIQISPFPGSRDWRVQTRENNSSIQKRLTPEEAVVHLKEIIGRKPYIAQKRLDITFDHHVIDYRIYLHKDRQAQWKATGWVAKTGAAGSIVSNLAGGGQVSSAEDRIKSCFSLTKAQADHLREEVFSVCCRAAERLEKESGTSFGYFGVDIALDKEKKIWLIEMNHRYVDDRLPLQAGDDDLYWHIQKSYVDTLQGMCGFPQEHNKENQ</sequence>
<dbReference type="Gene3D" id="3.30.470.20">
    <property type="entry name" value="ATP-grasp fold, B domain"/>
    <property type="match status" value="1"/>
</dbReference>
<dbReference type="Pfam" id="PF14398">
    <property type="entry name" value="ATPgrasp_YheCD"/>
    <property type="match status" value="1"/>
</dbReference>
<dbReference type="SUPFAM" id="SSF56059">
    <property type="entry name" value="Glutathione synthetase ATP-binding domain-like"/>
    <property type="match status" value="1"/>
</dbReference>
<reference evidence="1 2" key="1">
    <citation type="submission" date="2019-11" db="EMBL/GenBank/DDBJ databases">
        <title>Genome sequences of 17 halophilic strains isolated from different environments.</title>
        <authorList>
            <person name="Furrow R.E."/>
        </authorList>
    </citation>
    <scope>NUCLEOTIDE SEQUENCE [LARGE SCALE GENOMIC DNA]</scope>
    <source>
        <strain evidence="1 2">22511_23_Filter</strain>
    </source>
</reference>